<evidence type="ECO:0000313" key="3">
    <source>
        <dbReference type="EMBL" id="STY17393.1"/>
    </source>
</evidence>
<dbReference type="RefSeq" id="WP_058473739.1">
    <property type="nucleotide sequence ID" value="NZ_CAAAIL010000003.1"/>
</dbReference>
<dbReference type="Proteomes" id="UP000254230">
    <property type="component" value="Unassembled WGS sequence"/>
</dbReference>
<keyword evidence="4" id="KW-1185">Reference proteome</keyword>
<dbReference type="OrthoDB" id="8991911at2"/>
<keyword evidence="1" id="KW-0472">Membrane</keyword>
<reference evidence="2 4" key="1">
    <citation type="submission" date="2015-11" db="EMBL/GenBank/DDBJ databases">
        <title>Genomic analysis of 38 Legionella species identifies large and diverse effector repertoires.</title>
        <authorList>
            <person name="Burstein D."/>
            <person name="Amaro F."/>
            <person name="Zusman T."/>
            <person name="Lifshitz Z."/>
            <person name="Cohen O."/>
            <person name="Gilbert J.A."/>
            <person name="Pupko T."/>
            <person name="Shuman H.A."/>
            <person name="Segal G."/>
        </authorList>
    </citation>
    <scope>NUCLEOTIDE SEQUENCE [LARGE SCALE GENOMIC DNA]</scope>
    <source>
        <strain evidence="2 4">ATCC 49507</strain>
    </source>
</reference>
<evidence type="ECO:0000256" key="1">
    <source>
        <dbReference type="SAM" id="Phobius"/>
    </source>
</evidence>
<gene>
    <name evidence="2" type="ORF">Lqua_1586</name>
    <name evidence="3" type="ORF">NCTC12376_01191</name>
</gene>
<name>A0A378KS31_9GAMM</name>
<dbReference type="STRING" id="45072.Lqua_1586"/>
<keyword evidence="1" id="KW-0812">Transmembrane</keyword>
<evidence type="ECO:0000313" key="4">
    <source>
        <dbReference type="Proteomes" id="UP000054639"/>
    </source>
</evidence>
<dbReference type="AlphaFoldDB" id="A0A378KS31"/>
<evidence type="ECO:0000313" key="2">
    <source>
        <dbReference type="EMBL" id="KTD51359.1"/>
    </source>
</evidence>
<dbReference type="Proteomes" id="UP000054639">
    <property type="component" value="Unassembled WGS sequence"/>
</dbReference>
<keyword evidence="1" id="KW-1133">Transmembrane helix</keyword>
<accession>A0A378KS31</accession>
<feature type="transmembrane region" description="Helical" evidence="1">
    <location>
        <begin position="142"/>
        <end position="164"/>
    </location>
</feature>
<sequence length="417" mass="47580">MKCPWAECGYVRQQTEDCPEWQCPACKNAYNKHPDYSGNNYYAIQLTYKEIPNDKQITAGTLFLYLNNNAIEGACLNKNNEIDRINLSLDDLKLKFNEIIDVLNNPPSILNDEQEAAIFTATAIKINQELEVLVEQDDRKNFIYKLIILSICIGLIIVLIFNYIDSAPLKTQGATGIQTQSNYPDNTQNTLQNSEINETHLISNGINLDFMVSKLGTAESLAKQCDNICQSQHIKDSSCDKVNDILNAISPQITQYRKYMQINSIDKLSANSQNKINQINQFLWSIPNEMDSAQNFCSENPAPKITTESYQVNQNKLDLASKGLHLDILYSKLYTADSSIRNCRISCESHLSSYNDCAIFIRIYNESAPQLQQLFDILHSQREKISSEDNKYIQKIIYLLEDIKTERTKTDNCIESR</sequence>
<dbReference type="EMBL" id="UGOW01000001">
    <property type="protein sequence ID" value="STY17393.1"/>
    <property type="molecule type" value="Genomic_DNA"/>
</dbReference>
<reference evidence="3 5" key="2">
    <citation type="submission" date="2018-06" db="EMBL/GenBank/DDBJ databases">
        <authorList>
            <consortium name="Pathogen Informatics"/>
            <person name="Doyle S."/>
        </authorList>
    </citation>
    <scope>NUCLEOTIDE SEQUENCE [LARGE SCALE GENOMIC DNA]</scope>
    <source>
        <strain evidence="3 5">NCTC12376</strain>
    </source>
</reference>
<evidence type="ECO:0000313" key="5">
    <source>
        <dbReference type="Proteomes" id="UP000254230"/>
    </source>
</evidence>
<dbReference type="EMBL" id="LNYR01000012">
    <property type="protein sequence ID" value="KTD51359.1"/>
    <property type="molecule type" value="Genomic_DNA"/>
</dbReference>
<proteinExistence type="predicted"/>
<protein>
    <submittedName>
        <fullName evidence="3">Uncharacterized protein</fullName>
    </submittedName>
</protein>
<organism evidence="3 5">
    <name type="scientific">Legionella quateirensis</name>
    <dbReference type="NCBI Taxonomy" id="45072"/>
    <lineage>
        <taxon>Bacteria</taxon>
        <taxon>Pseudomonadati</taxon>
        <taxon>Pseudomonadota</taxon>
        <taxon>Gammaproteobacteria</taxon>
        <taxon>Legionellales</taxon>
        <taxon>Legionellaceae</taxon>
        <taxon>Legionella</taxon>
    </lineage>
</organism>